<organism evidence="4 5">
    <name type="scientific">Salinibacillus kushneri</name>
    <dbReference type="NCBI Taxonomy" id="237682"/>
    <lineage>
        <taxon>Bacteria</taxon>
        <taxon>Bacillati</taxon>
        <taxon>Bacillota</taxon>
        <taxon>Bacilli</taxon>
        <taxon>Bacillales</taxon>
        <taxon>Bacillaceae</taxon>
        <taxon>Salinibacillus</taxon>
    </lineage>
</organism>
<keyword evidence="5" id="KW-1185">Reference proteome</keyword>
<dbReference type="OrthoDB" id="1708317at2"/>
<feature type="coiled-coil region" evidence="1">
    <location>
        <begin position="40"/>
        <end position="71"/>
    </location>
</feature>
<reference evidence="5" key="1">
    <citation type="submission" date="2016-10" db="EMBL/GenBank/DDBJ databases">
        <authorList>
            <person name="Varghese N."/>
            <person name="Submissions S."/>
        </authorList>
    </citation>
    <scope>NUCLEOTIDE SEQUENCE [LARGE SCALE GENOMIC DNA]</scope>
    <source>
        <strain evidence="5">CGMCC 1.3566</strain>
    </source>
</reference>
<evidence type="ECO:0000313" key="5">
    <source>
        <dbReference type="Proteomes" id="UP000199095"/>
    </source>
</evidence>
<sequence length="173" mass="19995">MIEFLVIFSLMLHAIIFMFIIFLYRRFSQNSNASINLQEKEEIEAMLSSYINEMKEENERLLNIINENGKNVKEKPVQSTSTAQPLVFQDQDNHSSQEEEAISQTVKEAKETDEKSKEYQPETIMVADEVDGLSDHSKALQLYQEGLSIEEIAKKLNKGKTEIELFIKFQSHS</sequence>
<keyword evidence="3" id="KW-1133">Transmembrane helix</keyword>
<keyword evidence="1" id="KW-0175">Coiled coil</keyword>
<evidence type="ECO:0000313" key="4">
    <source>
        <dbReference type="EMBL" id="SET40921.1"/>
    </source>
</evidence>
<evidence type="ECO:0000256" key="2">
    <source>
        <dbReference type="SAM" id="MobiDB-lite"/>
    </source>
</evidence>
<name>A0A1I0E7F9_9BACI</name>
<dbReference type="STRING" id="237682.SAMN05421676_104325"/>
<feature type="transmembrane region" description="Helical" evidence="3">
    <location>
        <begin position="6"/>
        <end position="24"/>
    </location>
</feature>
<dbReference type="Proteomes" id="UP000199095">
    <property type="component" value="Unassembled WGS sequence"/>
</dbReference>
<protein>
    <recommendedName>
        <fullName evidence="6">Coupling factor for flagellin transcription and translation</fullName>
    </recommendedName>
</protein>
<evidence type="ECO:0008006" key="6">
    <source>
        <dbReference type="Google" id="ProtNLM"/>
    </source>
</evidence>
<accession>A0A1I0E7F9</accession>
<dbReference type="AlphaFoldDB" id="A0A1I0E7F9"/>
<dbReference type="InterPro" id="IPR046118">
    <property type="entry name" value="DUF6115"/>
</dbReference>
<proteinExistence type="predicted"/>
<dbReference type="EMBL" id="FOHJ01000004">
    <property type="protein sequence ID" value="SET40921.1"/>
    <property type="molecule type" value="Genomic_DNA"/>
</dbReference>
<dbReference type="Pfam" id="PF19610">
    <property type="entry name" value="DUF6115"/>
    <property type="match status" value="1"/>
</dbReference>
<feature type="compositionally biased region" description="Basic and acidic residues" evidence="2">
    <location>
        <begin position="107"/>
        <end position="118"/>
    </location>
</feature>
<feature type="region of interest" description="Disordered" evidence="2">
    <location>
        <begin position="72"/>
        <end position="118"/>
    </location>
</feature>
<evidence type="ECO:0000256" key="3">
    <source>
        <dbReference type="SAM" id="Phobius"/>
    </source>
</evidence>
<keyword evidence="3" id="KW-0812">Transmembrane</keyword>
<gene>
    <name evidence="4" type="ORF">SAMN05421676_104325</name>
</gene>
<dbReference type="RefSeq" id="WP_093133932.1">
    <property type="nucleotide sequence ID" value="NZ_FOHJ01000004.1"/>
</dbReference>
<keyword evidence="3" id="KW-0472">Membrane</keyword>
<evidence type="ECO:0000256" key="1">
    <source>
        <dbReference type="SAM" id="Coils"/>
    </source>
</evidence>